<keyword evidence="2" id="KW-0597">Phosphoprotein</keyword>
<dbReference type="GO" id="GO:0042791">
    <property type="term" value="P:5S class rRNA transcription by RNA polymerase III"/>
    <property type="evidence" value="ECO:0007669"/>
    <property type="project" value="TreeGrafter"/>
</dbReference>
<feature type="domain" description="B-block binding subunit of TFIIIC" evidence="7">
    <location>
        <begin position="150"/>
        <end position="215"/>
    </location>
</feature>
<feature type="compositionally biased region" description="Polar residues" evidence="6">
    <location>
        <begin position="791"/>
        <end position="819"/>
    </location>
</feature>
<reference evidence="9 10" key="1">
    <citation type="journal article" date="2017" name="Mol. Ecol.">
        <title>Comparative and population genomic landscape of Phellinus noxius: A hypervariable fungus causing root rot in trees.</title>
        <authorList>
            <person name="Chung C.L."/>
            <person name="Lee T.J."/>
            <person name="Akiba M."/>
            <person name="Lee H.H."/>
            <person name="Kuo T.H."/>
            <person name="Liu D."/>
            <person name="Ke H.M."/>
            <person name="Yokoi T."/>
            <person name="Roa M.B."/>
            <person name="Lu M.J."/>
            <person name="Chang Y.Y."/>
            <person name="Ann P.J."/>
            <person name="Tsai J.N."/>
            <person name="Chen C.Y."/>
            <person name="Tzean S.S."/>
            <person name="Ota Y."/>
            <person name="Hattori T."/>
            <person name="Sahashi N."/>
            <person name="Liou R.F."/>
            <person name="Kikuchi T."/>
            <person name="Tsai I.J."/>
        </authorList>
    </citation>
    <scope>NUCLEOTIDE SEQUENCE [LARGE SCALE GENOMIC DNA]</scope>
    <source>
        <strain evidence="9 10">FFPRI411160</strain>
    </source>
</reference>
<dbReference type="GO" id="GO:0006384">
    <property type="term" value="P:transcription initiation at RNA polymerase III promoter"/>
    <property type="evidence" value="ECO:0007669"/>
    <property type="project" value="InterPro"/>
</dbReference>
<accession>A0A286URM2</accession>
<dbReference type="InterPro" id="IPR044210">
    <property type="entry name" value="Tfc3-like"/>
</dbReference>
<dbReference type="GO" id="GO:0000127">
    <property type="term" value="C:transcription factor TFIIIC complex"/>
    <property type="evidence" value="ECO:0007669"/>
    <property type="project" value="InterPro"/>
</dbReference>
<feature type="compositionally biased region" description="Basic residues" evidence="6">
    <location>
        <begin position="641"/>
        <end position="651"/>
    </location>
</feature>
<keyword evidence="4" id="KW-0804">Transcription</keyword>
<name>A0A286URM2_9AGAM</name>
<evidence type="ECO:0000259" key="7">
    <source>
        <dbReference type="Pfam" id="PF04182"/>
    </source>
</evidence>
<evidence type="ECO:0000313" key="10">
    <source>
        <dbReference type="Proteomes" id="UP000217199"/>
    </source>
</evidence>
<organism evidence="9 10">
    <name type="scientific">Pyrrhoderma noxium</name>
    <dbReference type="NCBI Taxonomy" id="2282107"/>
    <lineage>
        <taxon>Eukaryota</taxon>
        <taxon>Fungi</taxon>
        <taxon>Dikarya</taxon>
        <taxon>Basidiomycota</taxon>
        <taxon>Agaricomycotina</taxon>
        <taxon>Agaricomycetes</taxon>
        <taxon>Hymenochaetales</taxon>
        <taxon>Hymenochaetaceae</taxon>
        <taxon>Pyrrhoderma</taxon>
    </lineage>
</organism>
<evidence type="ECO:0000256" key="6">
    <source>
        <dbReference type="SAM" id="MobiDB-lite"/>
    </source>
</evidence>
<dbReference type="PANTHER" id="PTHR15180">
    <property type="entry name" value="GENERAL TRANSCRIPTION FACTOR 3C POLYPEPTIDE 1"/>
    <property type="match status" value="1"/>
</dbReference>
<feature type="domain" description="Transcription factor tau subunit sfc3/Tfc3 C-terminal" evidence="8">
    <location>
        <begin position="1507"/>
        <end position="1935"/>
    </location>
</feature>
<dbReference type="OrthoDB" id="68020at2759"/>
<keyword evidence="5" id="KW-0539">Nucleus</keyword>
<dbReference type="Pfam" id="PF20222">
    <property type="entry name" value="DUF6581"/>
    <property type="match status" value="1"/>
</dbReference>
<dbReference type="STRING" id="2282107.A0A286URM2"/>
<dbReference type="Proteomes" id="UP000217199">
    <property type="component" value="Unassembled WGS sequence"/>
</dbReference>
<feature type="region of interest" description="Disordered" evidence="6">
    <location>
        <begin position="542"/>
        <end position="696"/>
    </location>
</feature>
<keyword evidence="3" id="KW-0238">DNA-binding</keyword>
<dbReference type="InterPro" id="IPR046488">
    <property type="entry name" value="Sfc3/Tfc3_C"/>
</dbReference>
<evidence type="ECO:0000256" key="2">
    <source>
        <dbReference type="ARBA" id="ARBA00022553"/>
    </source>
</evidence>
<dbReference type="SMART" id="SM00384">
    <property type="entry name" value="AT_hook"/>
    <property type="match status" value="2"/>
</dbReference>
<proteinExistence type="predicted"/>
<dbReference type="InParanoid" id="A0A286URM2"/>
<evidence type="ECO:0000259" key="8">
    <source>
        <dbReference type="Pfam" id="PF20222"/>
    </source>
</evidence>
<feature type="compositionally biased region" description="Basic residues" evidence="6">
    <location>
        <begin position="543"/>
        <end position="552"/>
    </location>
</feature>
<evidence type="ECO:0000256" key="3">
    <source>
        <dbReference type="ARBA" id="ARBA00023125"/>
    </source>
</evidence>
<dbReference type="EMBL" id="NBII01000002">
    <property type="protein sequence ID" value="PAV22248.1"/>
    <property type="molecule type" value="Genomic_DNA"/>
</dbReference>
<evidence type="ECO:0000256" key="1">
    <source>
        <dbReference type="ARBA" id="ARBA00004123"/>
    </source>
</evidence>
<dbReference type="GO" id="GO:0003677">
    <property type="term" value="F:DNA binding"/>
    <property type="evidence" value="ECO:0007669"/>
    <property type="project" value="UniProtKB-KW"/>
</dbReference>
<feature type="region of interest" description="Disordered" evidence="6">
    <location>
        <begin position="780"/>
        <end position="837"/>
    </location>
</feature>
<dbReference type="InterPro" id="IPR035625">
    <property type="entry name" value="Tfc3-like_eWH"/>
</dbReference>
<evidence type="ECO:0000256" key="4">
    <source>
        <dbReference type="ARBA" id="ARBA00023163"/>
    </source>
</evidence>
<evidence type="ECO:0000256" key="5">
    <source>
        <dbReference type="ARBA" id="ARBA00023242"/>
    </source>
</evidence>
<evidence type="ECO:0000313" key="9">
    <source>
        <dbReference type="EMBL" id="PAV22248.1"/>
    </source>
</evidence>
<dbReference type="PANTHER" id="PTHR15180:SF1">
    <property type="entry name" value="GENERAL TRANSCRIPTION FACTOR 3C POLYPEPTIDE 1"/>
    <property type="match status" value="1"/>
</dbReference>
<dbReference type="GO" id="GO:0005634">
    <property type="term" value="C:nucleus"/>
    <property type="evidence" value="ECO:0007669"/>
    <property type="project" value="UniProtKB-SubCell"/>
</dbReference>
<keyword evidence="10" id="KW-1185">Reference proteome</keyword>
<protein>
    <submittedName>
        <fullName evidence="9">Uncharacterized protein</fullName>
    </submittedName>
</protein>
<feature type="compositionally biased region" description="Polar residues" evidence="6">
    <location>
        <begin position="621"/>
        <end position="639"/>
    </location>
</feature>
<gene>
    <name evidence="9" type="ORF">PNOK_0220500</name>
</gene>
<feature type="compositionally biased region" description="Basic and acidic residues" evidence="6">
    <location>
        <begin position="1488"/>
        <end position="1502"/>
    </location>
</feature>
<dbReference type="Pfam" id="PF04182">
    <property type="entry name" value="B-block_TFIIIC"/>
    <property type="match status" value="1"/>
</dbReference>
<dbReference type="InterPro" id="IPR007309">
    <property type="entry name" value="TFIIIC_Bblock-bd"/>
</dbReference>
<dbReference type="FunCoup" id="A0A286URM2">
    <property type="interactions" value="4"/>
</dbReference>
<feature type="compositionally biased region" description="Basic and acidic residues" evidence="6">
    <location>
        <begin position="565"/>
        <end position="579"/>
    </location>
</feature>
<sequence>MDELIQHCLQSLSFDGDLGCSSSRLRDFMEEFYSSRTSNQQVLDDSYHAYVWYLIAQQPSVTIGTIPEGQNSEVFIPAQPRVKKKGKDIQDEIRQEPTIASKLNVIPNAKTLSLSDLEKTYGQRLRIAVDPETCFVAITGSHSRSPKLTPMVYASLQLISRAREEGLSVMALGKATGYDQKTCFYIVKQLLELNLVVKLRRGGNSMNFCIHKYFFDRSPIWKAIRDEEQKGQELLNEPQEADNGLTFDPIDVRHLTTLNILRQRLTMLLKNSEDECQPYQNICLKIGFRPRSRTDRRFFIARLNELISEGTIEKFYISSKDPNALQNRLFIRLRYQNQTSDPPVFDDSLIKLPENEEEMIDALTLEDTSVRVRSTLTLHRQVIDLVQSSRASGITLNDISDRLDSCEKRILELITTRAERQTIPPHLSDYKVIQLLETYGRERRYRFFTLEGYSELAARDNLGDPENLQYNKSEAGNFAAIRKQDFYTSREELLRFLDKFSNSKSTVGVSGKTLGKSKRMEMIQDDQELELASVSAVGPVLPVKRKRGRPRKNPIDTETENVGENIRKGEALPDREPKRTKYASMSDTASIVPAEESQGHSKRKRKVSSGANSEPMAVSSAVAQSADTGSQNPNPSTIVPHTRKRGRPPKKQKNDSHQNSHSLGVGNEANHVDPVIPSSSIYPSTEPPFNADHTYLSNRPIPYPPSDENVIPSGTFFNSGSIFDAVSQEQTNLIKDSDIMLAYTDPLIENSVSVSGLSSGFGGVLYSISDGQEQSLTLHTTSNEPAPVNPDLQQSKDTVSASTSADLTSNPTPGQNGNEPMSPHNIVENNETRPSRGRTNLTAMRRENEMIKLLEDAGGIINTSTNEFVSTFMNLVESIVKSGAVASAPIGTRMDRRTLTYTLENLEAKGRIKTINTNIQYYTGPRKSKLIYLPTISDEKLKAYISQENSSLNQMGKQENMRQMAETSMELDPDSSVSKALRWLCRPDSHENYHERWHRNESRIQDLFLHGDDVIHEALLLEKQTLSQTYGFITGKAMRARKIHLHMSSIFLQENTSSFVVSREKRVIAAAYFERDLPLSIYCSCVSSIAYKEDIRVALDNEGERDRPVGGIPDDWKLALGVGNSRSRSRIIDLLEYLRSLKIVSPLQVTTSTGLDSFFCEDHGNHPSSFKPAPSDWSTRTPVVHPIYWQFNTSAPMYLLAIQEDPLPYRKDVRVSSEDEVATFWDELKSASLDKEFAMNMKDKYTTGEVSSSQIDHRVLVSMRRASSWDSDYTFSWYQTQYLKKYVDNITGATPIQDADKGVQRMKKISYVISAPFEAVKRYYVLQGEIQLGNIKRVHRIKEQLRATKQRTEKNISLAKKGAEAVQNRERAWDVILKKVHPEPLGNVAASRLRKLRQSYVLGRVIQDNKHWEVQIAEAVRGAEKCRASRKLFKSSEQKDVSLTRNLVATNARGVRDHVSALEDLIDIQRNMFLEKTHLGIADGTTDNENRPRRKKAEDGSKGGRARRQRFQWNADFDELARDASVIIRSRCRYQKRLDWGALAQVFPNIPRNTVRLRIQTLREQPAAEAYLYRLENRWHDLWMRKRSTDELPDENPLDPTGFNLKIHLEYLRKNIDKNAIRIGISTEPEREHVILPSNLNDLIEQFDINERDHGTTWEFVFNTSYGEESREKMLLDSSFVMETELMTKNDFISDPQSIAESALKMVIGTPNETYDVDLAASFLHDIGEEDISAAQENLLSRNVLSKLIRGPTRLIPGRTVKISDINQYALGGPLSEDVFQDATQLLESYAIEQDVWHNWPLTSSDGDTVALLQMISENKVGVQFDTVHIQGTRASVEGNSRKVDDDDIEPYIRVRIRDLKISDKPVHNPVNELPSVEIHPEGHYLTVSGARASCGRFSNDVVDCLKCIEDGHRKVDQESWSQLEKYTAHSIIQHADSREAIGIETEELKNLLANTCDVLTFTKVLHSLHTYHTPLCYLTGYSRSIVLSAKHIRKWTVALPIPDSPLTRIFPRRWLDISGDRVPEVWNAALRAVSGIIHLRPGISQAELRWRLGTVYDRQEIFELPETILCLEALSENEEKSLFWISEEKERWFQLS</sequence>
<dbReference type="InterPro" id="IPR017956">
    <property type="entry name" value="AT_hook_DNA-bd_motif"/>
</dbReference>
<comment type="caution">
    <text evidence="9">The sequence shown here is derived from an EMBL/GenBank/DDBJ whole genome shotgun (WGS) entry which is preliminary data.</text>
</comment>
<comment type="subcellular location">
    <subcellularLocation>
        <location evidence="1">Nucleus</location>
    </subcellularLocation>
</comment>
<dbReference type="CDD" id="cd16169">
    <property type="entry name" value="Tau138_eWH"/>
    <property type="match status" value="1"/>
</dbReference>
<feature type="region of interest" description="Disordered" evidence="6">
    <location>
        <begin position="1482"/>
        <end position="1507"/>
    </location>
</feature>